<dbReference type="InterPro" id="IPR001182">
    <property type="entry name" value="FtsW/RodA"/>
</dbReference>
<dbReference type="GO" id="GO:0008360">
    <property type="term" value="P:regulation of cell shape"/>
    <property type="evidence" value="ECO:0007669"/>
    <property type="project" value="UniProtKB-KW"/>
</dbReference>
<evidence type="ECO:0000256" key="6">
    <source>
        <dbReference type="SAM" id="Phobius"/>
    </source>
</evidence>
<feature type="transmembrane region" description="Helical" evidence="6">
    <location>
        <begin position="293"/>
        <end position="310"/>
    </location>
</feature>
<gene>
    <name evidence="7" type="ORF">H0267_01160</name>
</gene>
<dbReference type="GO" id="GO:0015648">
    <property type="term" value="F:lipid-linked peptidoglycan transporter activity"/>
    <property type="evidence" value="ECO:0007669"/>
    <property type="project" value="TreeGrafter"/>
</dbReference>
<keyword evidence="5 6" id="KW-0472">Membrane</keyword>
<keyword evidence="4 6" id="KW-1133">Transmembrane helix</keyword>
<comment type="subcellular location">
    <subcellularLocation>
        <location evidence="1">Membrane</location>
        <topology evidence="1">Multi-pass membrane protein</topology>
    </subcellularLocation>
</comment>
<dbReference type="PANTHER" id="PTHR30474:SF1">
    <property type="entry name" value="PEPTIDOGLYCAN GLYCOSYLTRANSFERASE MRDB"/>
    <property type="match status" value="1"/>
</dbReference>
<reference evidence="7 8" key="1">
    <citation type="journal article" date="2005" name="Int. J. Syst. Evol. Microbiol.">
        <title>Halobacillus yeomjeoni sp. nov., isolated from a marine solar saltern in Korea.</title>
        <authorList>
            <person name="Yoon J.H."/>
            <person name="Kang S.J."/>
            <person name="Lee C.H."/>
            <person name="Oh H.W."/>
            <person name="Oh T.K."/>
        </authorList>
    </citation>
    <scope>NUCLEOTIDE SEQUENCE [LARGE SCALE GENOMIC DNA]</scope>
    <source>
        <strain evidence="7 8">KCTC 3957</strain>
    </source>
</reference>
<name>A0A931MTM8_9BACI</name>
<accession>A0A931MTM8</accession>
<feature type="transmembrane region" description="Helical" evidence="6">
    <location>
        <begin position="72"/>
        <end position="89"/>
    </location>
</feature>
<dbReference type="PROSITE" id="PS51257">
    <property type="entry name" value="PROKAR_LIPOPROTEIN"/>
    <property type="match status" value="1"/>
</dbReference>
<sequence length="390" mass="43445">MNDYKQTSPIDFTIIFVVVAFGIISCYTLYTINPYLGAVEQGSYMKQIVWYVIGAIGAGFMMILDYDRLHQIVWAIYGFGVTMLLMIFFKFPPGIVHYSGGAWSWFKFPGIGTIQPSEFMKVFLVITLAHVIVRHNEKNTIKTIKSDLLLLLKIVILAIIPMALIAVQPDLGTFLVLASITGFMILISGIQWRILLSILSSILLVVGVVALMFIFNFTKVTTFLEESVFAHVDSRFYGWLQPEKYEQSAGLQLIKSITAIGSGQLTGKGPGNFEVMVPERHTDMIFTAISEQFGFVGSSIVVTLFFLLVYRMIQIALESNDAFGSYLIVGVVAMIVFQVFQNIGMSIQLLPITGLPLPFLSYGGSSTLAYLLAIGIVLNIKSRTRTYMFE</sequence>
<feature type="transmembrane region" description="Helical" evidence="6">
    <location>
        <begin position="12"/>
        <end position="36"/>
    </location>
</feature>
<evidence type="ECO:0000313" key="7">
    <source>
        <dbReference type="EMBL" id="MBH0228807.1"/>
    </source>
</evidence>
<dbReference type="Proteomes" id="UP000614490">
    <property type="component" value="Unassembled WGS sequence"/>
</dbReference>
<dbReference type="EMBL" id="JADZSC010000001">
    <property type="protein sequence ID" value="MBH0228807.1"/>
    <property type="molecule type" value="Genomic_DNA"/>
</dbReference>
<proteinExistence type="predicted"/>
<dbReference type="AlphaFoldDB" id="A0A931MTM8"/>
<feature type="transmembrane region" description="Helical" evidence="6">
    <location>
        <begin position="322"/>
        <end position="340"/>
    </location>
</feature>
<feature type="transmembrane region" description="Helical" evidence="6">
    <location>
        <begin position="194"/>
        <end position="215"/>
    </location>
</feature>
<dbReference type="GO" id="GO:0005886">
    <property type="term" value="C:plasma membrane"/>
    <property type="evidence" value="ECO:0007669"/>
    <property type="project" value="TreeGrafter"/>
</dbReference>
<dbReference type="PANTHER" id="PTHR30474">
    <property type="entry name" value="CELL CYCLE PROTEIN"/>
    <property type="match status" value="1"/>
</dbReference>
<keyword evidence="3" id="KW-0133">Cell shape</keyword>
<organism evidence="7 8">
    <name type="scientific">Halobacillus yeomjeoni</name>
    <dbReference type="NCBI Taxonomy" id="311194"/>
    <lineage>
        <taxon>Bacteria</taxon>
        <taxon>Bacillati</taxon>
        <taxon>Bacillota</taxon>
        <taxon>Bacilli</taxon>
        <taxon>Bacillales</taxon>
        <taxon>Bacillaceae</taxon>
        <taxon>Halobacillus</taxon>
    </lineage>
</organism>
<dbReference type="Pfam" id="PF01098">
    <property type="entry name" value="FTSW_RODA_SPOVE"/>
    <property type="match status" value="1"/>
</dbReference>
<feature type="transmembrane region" description="Helical" evidence="6">
    <location>
        <begin position="48"/>
        <end position="66"/>
    </location>
</feature>
<keyword evidence="8" id="KW-1185">Reference proteome</keyword>
<feature type="transmembrane region" description="Helical" evidence="6">
    <location>
        <begin position="171"/>
        <end position="187"/>
    </location>
</feature>
<protein>
    <submittedName>
        <fullName evidence="7">Rod shape-determining protein RodA</fullName>
    </submittedName>
</protein>
<feature type="transmembrane region" description="Helical" evidence="6">
    <location>
        <begin position="148"/>
        <end position="165"/>
    </location>
</feature>
<evidence type="ECO:0000256" key="3">
    <source>
        <dbReference type="ARBA" id="ARBA00022960"/>
    </source>
</evidence>
<evidence type="ECO:0000256" key="5">
    <source>
        <dbReference type="ARBA" id="ARBA00023136"/>
    </source>
</evidence>
<dbReference type="GO" id="GO:0032153">
    <property type="term" value="C:cell division site"/>
    <property type="evidence" value="ECO:0007669"/>
    <property type="project" value="TreeGrafter"/>
</dbReference>
<dbReference type="GO" id="GO:0051301">
    <property type="term" value="P:cell division"/>
    <property type="evidence" value="ECO:0007669"/>
    <property type="project" value="InterPro"/>
</dbReference>
<evidence type="ECO:0000256" key="4">
    <source>
        <dbReference type="ARBA" id="ARBA00022989"/>
    </source>
</evidence>
<evidence type="ECO:0000256" key="1">
    <source>
        <dbReference type="ARBA" id="ARBA00004141"/>
    </source>
</evidence>
<evidence type="ECO:0000313" key="8">
    <source>
        <dbReference type="Proteomes" id="UP000614490"/>
    </source>
</evidence>
<feature type="transmembrane region" description="Helical" evidence="6">
    <location>
        <begin position="360"/>
        <end position="380"/>
    </location>
</feature>
<comment type="caution">
    <text evidence="7">The sequence shown here is derived from an EMBL/GenBank/DDBJ whole genome shotgun (WGS) entry which is preliminary data.</text>
</comment>
<evidence type="ECO:0000256" key="2">
    <source>
        <dbReference type="ARBA" id="ARBA00022692"/>
    </source>
</evidence>
<dbReference type="RefSeq" id="WP_197315453.1">
    <property type="nucleotide sequence ID" value="NZ_JADZSC010000001.1"/>
</dbReference>
<keyword evidence="2 6" id="KW-0812">Transmembrane</keyword>